<proteinExistence type="predicted"/>
<dbReference type="SUPFAM" id="SSF56281">
    <property type="entry name" value="Metallo-hydrolase/oxidoreductase"/>
    <property type="match status" value="1"/>
</dbReference>
<dbReference type="Proteomes" id="UP000178636">
    <property type="component" value="Unassembled WGS sequence"/>
</dbReference>
<evidence type="ECO:0000313" key="2">
    <source>
        <dbReference type="EMBL" id="OGZ12183.1"/>
    </source>
</evidence>
<dbReference type="CDD" id="cd07731">
    <property type="entry name" value="ComA-like_MBL-fold"/>
    <property type="match status" value="1"/>
</dbReference>
<dbReference type="InterPro" id="IPR001279">
    <property type="entry name" value="Metallo-B-lactamas"/>
</dbReference>
<dbReference type="Gene3D" id="3.60.15.10">
    <property type="entry name" value="Ribonuclease Z/Hydroxyacylglutathione hydrolase-like"/>
    <property type="match status" value="1"/>
</dbReference>
<dbReference type="STRING" id="1798664.A3C93_00825"/>
<evidence type="ECO:0000259" key="1">
    <source>
        <dbReference type="SMART" id="SM00849"/>
    </source>
</evidence>
<name>A0A1G2DF64_9BACT</name>
<protein>
    <recommendedName>
        <fullName evidence="1">Metallo-beta-lactamase domain-containing protein</fullName>
    </recommendedName>
</protein>
<dbReference type="Pfam" id="PF00753">
    <property type="entry name" value="Lactamase_B"/>
    <property type="match status" value="1"/>
</dbReference>
<dbReference type="AlphaFoldDB" id="A0A1G2DF64"/>
<dbReference type="PANTHER" id="PTHR30619">
    <property type="entry name" value="DNA INTERNALIZATION/COMPETENCE PROTEIN COMEC/REC2"/>
    <property type="match status" value="1"/>
</dbReference>
<dbReference type="PANTHER" id="PTHR30619:SF1">
    <property type="entry name" value="RECOMBINATION PROTEIN 2"/>
    <property type="match status" value="1"/>
</dbReference>
<feature type="domain" description="Metallo-beta-lactamase" evidence="1">
    <location>
        <begin position="50"/>
        <end position="248"/>
    </location>
</feature>
<dbReference type="InterPro" id="IPR052159">
    <property type="entry name" value="Competence_DNA_uptake"/>
</dbReference>
<evidence type="ECO:0000313" key="3">
    <source>
        <dbReference type="Proteomes" id="UP000178636"/>
    </source>
</evidence>
<accession>A0A1G2DF64</accession>
<dbReference type="EMBL" id="MHLO01000023">
    <property type="protein sequence ID" value="OGZ12183.1"/>
    <property type="molecule type" value="Genomic_DNA"/>
</dbReference>
<gene>
    <name evidence="2" type="ORF">A3C93_00825</name>
</gene>
<organism evidence="2 3">
    <name type="scientific">Candidatus Lloydbacteria bacterium RIFCSPHIGHO2_02_FULL_54_17</name>
    <dbReference type="NCBI Taxonomy" id="1798664"/>
    <lineage>
        <taxon>Bacteria</taxon>
        <taxon>Candidatus Lloydiibacteriota</taxon>
    </lineage>
</organism>
<reference evidence="2 3" key="1">
    <citation type="journal article" date="2016" name="Nat. Commun.">
        <title>Thousands of microbial genomes shed light on interconnected biogeochemical processes in an aquifer system.</title>
        <authorList>
            <person name="Anantharaman K."/>
            <person name="Brown C.T."/>
            <person name="Hug L.A."/>
            <person name="Sharon I."/>
            <person name="Castelle C.J."/>
            <person name="Probst A.J."/>
            <person name="Thomas B.C."/>
            <person name="Singh A."/>
            <person name="Wilkins M.J."/>
            <person name="Karaoz U."/>
            <person name="Brodie E.L."/>
            <person name="Williams K.H."/>
            <person name="Hubbard S.S."/>
            <person name="Banfield J.F."/>
        </authorList>
    </citation>
    <scope>NUCLEOTIDE SEQUENCE [LARGE SCALE GENOMIC DNA]</scope>
</reference>
<dbReference type="InterPro" id="IPR035681">
    <property type="entry name" value="ComA-like_MBL"/>
</dbReference>
<dbReference type="SMART" id="SM00849">
    <property type="entry name" value="Lactamase_B"/>
    <property type="match status" value="1"/>
</dbReference>
<comment type="caution">
    <text evidence="2">The sequence shown here is derived from an EMBL/GenBank/DDBJ whole genome shotgun (WGS) entry which is preliminary data.</text>
</comment>
<dbReference type="InterPro" id="IPR036866">
    <property type="entry name" value="RibonucZ/Hydroxyglut_hydro"/>
</dbReference>
<sequence length="295" mass="32069">MRERKIVPWLKEHPLLLLVLLVAVLDAVFFAAVFPREREVLTVRFLDVGQGDAVFIEAPNGNQLLYDAGGPSGAVLRALAEAMPFWDRSIDVVVLSHPDLDHIGGFPEVFKRYRIALLLEPGATSDNGAYAATMEALRAEGSAHFLARKGMTIDLGGGVFADVLYPDRDMSDMETNSASVILRIRYGETAFLLSGDLPKDLEEYAVAIYGNKLEAEVLKLGHHGSRTSSSEAWLRAVQPDVAIISAGKGNRYGHPHIEVITLLGRLGIPSVATFADGTIIFESDGTRVEKEGASR</sequence>